<feature type="coiled-coil region" evidence="2">
    <location>
        <begin position="1274"/>
        <end position="1352"/>
    </location>
</feature>
<organism evidence="4 5">
    <name type="scientific">Capronia coronata CBS 617.96</name>
    <dbReference type="NCBI Taxonomy" id="1182541"/>
    <lineage>
        <taxon>Eukaryota</taxon>
        <taxon>Fungi</taxon>
        <taxon>Dikarya</taxon>
        <taxon>Ascomycota</taxon>
        <taxon>Pezizomycotina</taxon>
        <taxon>Eurotiomycetes</taxon>
        <taxon>Chaetothyriomycetidae</taxon>
        <taxon>Chaetothyriales</taxon>
        <taxon>Herpotrichiellaceae</taxon>
        <taxon>Capronia</taxon>
    </lineage>
</organism>
<feature type="compositionally biased region" description="Polar residues" evidence="3">
    <location>
        <begin position="424"/>
        <end position="441"/>
    </location>
</feature>
<feature type="compositionally biased region" description="Basic and acidic residues" evidence="3">
    <location>
        <begin position="99"/>
        <end position="110"/>
    </location>
</feature>
<feature type="compositionally biased region" description="Polar residues" evidence="3">
    <location>
        <begin position="151"/>
        <end position="161"/>
    </location>
</feature>
<dbReference type="STRING" id="1182541.W9YET8"/>
<gene>
    <name evidence="4" type="ORF">A1O1_04474</name>
</gene>
<feature type="region of interest" description="Disordered" evidence="3">
    <location>
        <begin position="417"/>
        <end position="456"/>
    </location>
</feature>
<feature type="region of interest" description="Disordered" evidence="3">
    <location>
        <begin position="311"/>
        <end position="368"/>
    </location>
</feature>
<accession>W9YET8</accession>
<comment type="caution">
    <text evidence="4">The sequence shown here is derived from an EMBL/GenBank/DDBJ whole genome shotgun (WGS) entry which is preliminary data.</text>
</comment>
<proteinExistence type="predicted"/>
<dbReference type="Proteomes" id="UP000019484">
    <property type="component" value="Unassembled WGS sequence"/>
</dbReference>
<dbReference type="PANTHER" id="PTHR18870">
    <property type="entry name" value="PROTEIN TAG-278-RELATED"/>
    <property type="match status" value="1"/>
</dbReference>
<feature type="region of interest" description="Disordered" evidence="3">
    <location>
        <begin position="519"/>
        <end position="619"/>
    </location>
</feature>
<dbReference type="GeneID" id="19159355"/>
<dbReference type="PANTHER" id="PTHR18870:SF9">
    <property type="entry name" value="PROTEIN TAG-278-RELATED"/>
    <property type="match status" value="1"/>
</dbReference>
<dbReference type="RefSeq" id="XP_007723556.1">
    <property type="nucleotide sequence ID" value="XM_007725366.1"/>
</dbReference>
<feature type="compositionally biased region" description="Low complexity" evidence="3">
    <location>
        <begin position="523"/>
        <end position="552"/>
    </location>
</feature>
<dbReference type="eggNOG" id="ENOG502QQB7">
    <property type="taxonomic scope" value="Eukaryota"/>
</dbReference>
<dbReference type="EMBL" id="AMWN01000003">
    <property type="protein sequence ID" value="EXJ91362.1"/>
    <property type="molecule type" value="Genomic_DNA"/>
</dbReference>
<dbReference type="OrthoDB" id="2289094at2759"/>
<evidence type="ECO:0008006" key="6">
    <source>
        <dbReference type="Google" id="ProtNLM"/>
    </source>
</evidence>
<reference evidence="4 5" key="1">
    <citation type="submission" date="2013-03" db="EMBL/GenBank/DDBJ databases">
        <title>The Genome Sequence of Capronia coronata CBS 617.96.</title>
        <authorList>
            <consortium name="The Broad Institute Genomics Platform"/>
            <person name="Cuomo C."/>
            <person name="de Hoog S."/>
            <person name="Gorbushina A."/>
            <person name="Walker B."/>
            <person name="Young S.K."/>
            <person name="Zeng Q."/>
            <person name="Gargeya S."/>
            <person name="Fitzgerald M."/>
            <person name="Haas B."/>
            <person name="Abouelleil A."/>
            <person name="Allen A.W."/>
            <person name="Alvarado L."/>
            <person name="Arachchi H.M."/>
            <person name="Berlin A.M."/>
            <person name="Chapman S.B."/>
            <person name="Gainer-Dewar J."/>
            <person name="Goldberg J."/>
            <person name="Griggs A."/>
            <person name="Gujja S."/>
            <person name="Hansen M."/>
            <person name="Howarth C."/>
            <person name="Imamovic A."/>
            <person name="Ireland A."/>
            <person name="Larimer J."/>
            <person name="McCowan C."/>
            <person name="Murphy C."/>
            <person name="Pearson M."/>
            <person name="Poon T.W."/>
            <person name="Priest M."/>
            <person name="Roberts A."/>
            <person name="Saif S."/>
            <person name="Shea T."/>
            <person name="Sisk P."/>
            <person name="Sykes S."/>
            <person name="Wortman J."/>
            <person name="Nusbaum C."/>
            <person name="Birren B."/>
        </authorList>
    </citation>
    <scope>NUCLEOTIDE SEQUENCE [LARGE SCALE GENOMIC DNA]</scope>
    <source>
        <strain evidence="4 5">CBS 617.96</strain>
    </source>
</reference>
<feature type="compositionally biased region" description="Basic and acidic residues" evidence="3">
    <location>
        <begin position="1428"/>
        <end position="1437"/>
    </location>
</feature>
<keyword evidence="1 2" id="KW-0175">Coiled coil</keyword>
<evidence type="ECO:0000256" key="2">
    <source>
        <dbReference type="SAM" id="Coils"/>
    </source>
</evidence>
<feature type="compositionally biased region" description="Polar residues" evidence="3">
    <location>
        <begin position="1593"/>
        <end position="1602"/>
    </location>
</feature>
<feature type="compositionally biased region" description="Low complexity" evidence="3">
    <location>
        <begin position="63"/>
        <end position="89"/>
    </location>
</feature>
<keyword evidence="5" id="KW-1185">Reference proteome</keyword>
<feature type="region of interest" description="Disordered" evidence="3">
    <location>
        <begin position="1"/>
        <end position="251"/>
    </location>
</feature>
<evidence type="ECO:0000313" key="4">
    <source>
        <dbReference type="EMBL" id="EXJ91362.1"/>
    </source>
</evidence>
<feature type="coiled-coil region" evidence="2">
    <location>
        <begin position="746"/>
        <end position="798"/>
    </location>
</feature>
<feature type="compositionally biased region" description="Low complexity" evidence="3">
    <location>
        <begin position="1533"/>
        <end position="1551"/>
    </location>
</feature>
<feature type="compositionally biased region" description="Low complexity" evidence="3">
    <location>
        <begin position="28"/>
        <end position="46"/>
    </location>
</feature>
<sequence length="1611" mass="177238">MDKHTTTRSGVADETRSRTTHASTKPLTRPTAPRLSTSTRPSTTSSVAKTVGGGSLSKPPARPATTATTTTTTTVRRPPSSTASSTTAAHQKRPSVSSVDEKPSGDEKTRAGISARPKRASVAPSTSAERSSTLKTVAATPARRTTIAPASSTRQSVTSPSGARKAPSTPNTSRSGITPRSRPLVSSTSRNAVGAGALAEKKRLSTIPASPAVKIDVEEPEDNKENASSQGEEKPKAPVRPALGSRQSTRSVMIEQKIREFELVNTMLQAAMTADGVEDEEQELIKQEASSTIAKLKSDLAKVREFERVHGRLPTEAELEDAQSAKEEAEPTSPTDEQEAEAPSAEGPLVAELQHELAQSEAHAEALQAELMGLKTKLEDSSKTADEESGRVQEVTEAIRAEYVAKIAEMTSLHEEQVRKLESTHQNSVQELRNTQESGTETLKKSFSHQLAEKESKFEELKSQLDEALKAASAVSLSKEAEVDKLRAELEEMRTATAKDQAAKDAEIEALKLDLETKKIDSEAASQTSPSPASSPAHNQELADAQQKLAAAKARHQAAKENAKSKIARLQEDFDNKVNALEGKHKEQIGELQDRQKQAEQDVTNKQKELAQQQEEYAKVSEEMARQSQVMQTLRDQVLDFEQSKKVESDAQTALITQLQDEINHLRQEKADEAATAASSLAAAEKAHVEKIQATEDRLNQVQKDLKNAEALHENKLQEVLKKSADDLSAANAELETSKTSHADRLHTLEADVQKANELAAMKQSENDGALSDLQHQLDTATTALKEAMTKHESLLKEHESTGSAAQDELAVLKATHSEELDRLRTEYQMKHDEEIAALEMRHAEQVQQLEQKIHSSQKELATVKETHAGQIKQLEQQTKASLADLETLEAGHLEELDRVKTEAEQLRLKAAEEAELKYTEKLQQLEKRLSAAEAELSEARSTYAKQIEDFEKQKGLDQESALDALKESHSIVLKDLEEQLRLAREAAETVTADHAERLKQVEQQLSARHAEELESLRTEHATKLEEAENLIEQALEEVRSSLLEENRQLVSQSKSLQADLDGTRFQIQSLKSILQSMEEEAGEKDQEHAVTVEKMEQELSMSVMKLAEQSARMMDLKMQHDQALAEAKKVLQDQSRQEMENLRADHEKALADLRSTLKSEHNQLIDKIRGEHATSVEASQSERQSEHEEIEKKLKEEHARQLDEVMKALETQWKAQVELLEEQNAAAGARLAQAIKDHEEALQATKSEHDATVARLQSQLQDAHAATQDTTELEGLRGQLSNVQTQVKEIEQKHAEAMILIQDRESTLAVMKQELNAAREAAEKRRDPAEVEELNNKFITAQNALDDLQVQHDQSVRDVQAEYDGKLEELFTELNAVKEDKQQAQLPDTTELDAVTARLEDAKKTITSLETQLDGAMLEVETQRHLAEDAQKEAEQIKQLQKQMDVVALPSPKSRRKSRSPKRRSMNPLSPGIPQQGLESSRWASEPDKDHAAAGDATPSSTTGQAVPPADTASGVQQGQGANDVVDTATETTSAGPDGPAAAATKATTGKRNVAGQLAGIQEQIKQLDDLSEDFLEEHQNMAKMLSRVDDGTTNVSTSTVKVEEDENDE</sequence>
<feature type="compositionally biased region" description="Polar residues" evidence="3">
    <location>
        <begin position="168"/>
        <end position="191"/>
    </location>
</feature>
<feature type="compositionally biased region" description="Basic and acidic residues" evidence="3">
    <location>
        <begin position="1"/>
        <end position="17"/>
    </location>
</feature>
<name>W9YET8_9EURO</name>
<feature type="compositionally biased region" description="Basic and acidic residues" evidence="3">
    <location>
        <begin position="558"/>
        <end position="609"/>
    </location>
</feature>
<evidence type="ECO:0000256" key="3">
    <source>
        <dbReference type="SAM" id="MobiDB-lite"/>
    </source>
</evidence>
<evidence type="ECO:0000256" key="1">
    <source>
        <dbReference type="ARBA" id="ARBA00023054"/>
    </source>
</evidence>
<protein>
    <recommendedName>
        <fullName evidence="6">M protein repeat protein</fullName>
    </recommendedName>
</protein>
<feature type="compositionally biased region" description="Basic residues" evidence="3">
    <location>
        <begin position="1454"/>
        <end position="1466"/>
    </location>
</feature>
<feature type="compositionally biased region" description="Polar residues" evidence="3">
    <location>
        <begin position="123"/>
        <end position="135"/>
    </location>
</feature>
<feature type="region of interest" description="Disordered" evidence="3">
    <location>
        <begin position="1428"/>
        <end position="1551"/>
    </location>
</feature>
<feature type="region of interest" description="Disordered" evidence="3">
    <location>
        <begin position="1589"/>
        <end position="1611"/>
    </location>
</feature>
<evidence type="ECO:0000313" key="5">
    <source>
        <dbReference type="Proteomes" id="UP000019484"/>
    </source>
</evidence>
<feature type="region of interest" description="Disordered" evidence="3">
    <location>
        <begin position="1172"/>
        <end position="1192"/>
    </location>
</feature>
<dbReference type="HOGENOM" id="CLU_244895_0_0_1"/>
<feature type="compositionally biased region" description="Low complexity" evidence="3">
    <location>
        <begin position="136"/>
        <end position="150"/>
    </location>
</feature>